<accession>A0A438B4Y7</accession>
<comment type="caution">
    <text evidence="1">The sequence shown here is derived from an EMBL/GenBank/DDBJ whole genome shotgun (WGS) entry which is preliminary data.</text>
</comment>
<organism evidence="1 2">
    <name type="scientific">Rhodococcus spongiicola</name>
    <dbReference type="NCBI Taxonomy" id="2487352"/>
    <lineage>
        <taxon>Bacteria</taxon>
        <taxon>Bacillati</taxon>
        <taxon>Actinomycetota</taxon>
        <taxon>Actinomycetes</taxon>
        <taxon>Mycobacteriales</taxon>
        <taxon>Nocardiaceae</taxon>
        <taxon>Rhodococcus</taxon>
    </lineage>
</organism>
<dbReference type="AlphaFoldDB" id="A0A438B4Y7"/>
<keyword evidence="2" id="KW-1185">Reference proteome</keyword>
<evidence type="ECO:0000313" key="2">
    <source>
        <dbReference type="Proteomes" id="UP000284333"/>
    </source>
</evidence>
<proteinExistence type="predicted"/>
<sequence>MHDTCHTVATLILDRREQANEDSADVPGSQTAELVPADAGHIPGIESKPLRPEGNRVTCTIGKINNTENWGV</sequence>
<name>A0A438B4Y7_9NOCA</name>
<protein>
    <submittedName>
        <fullName evidence="1">Uncharacterized protein</fullName>
    </submittedName>
</protein>
<reference evidence="1 2" key="1">
    <citation type="submission" date="2018-11" db="EMBL/GenBank/DDBJ databases">
        <title>Rhodococcus spongicola sp. nov. and Rhodococcus xishaensis sp. nov. from marine sponges.</title>
        <authorList>
            <person name="Li L."/>
            <person name="Lin H.W."/>
        </authorList>
    </citation>
    <scope>NUCLEOTIDE SEQUENCE [LARGE SCALE GENOMIC DNA]</scope>
    <source>
        <strain evidence="1 2">LHW50502</strain>
    </source>
</reference>
<evidence type="ECO:0000313" key="1">
    <source>
        <dbReference type="EMBL" id="RVW06057.1"/>
    </source>
</evidence>
<dbReference type="EMBL" id="RKLN01000001">
    <property type="protein sequence ID" value="RVW06057.1"/>
    <property type="molecule type" value="Genomic_DNA"/>
</dbReference>
<gene>
    <name evidence="1" type="ORF">EF834_00900</name>
</gene>
<dbReference type="Proteomes" id="UP000284333">
    <property type="component" value="Unassembled WGS sequence"/>
</dbReference>